<accession>A0A066VSM0</accession>
<name>A0A066VSM0_TILAU</name>
<evidence type="ECO:0000256" key="1">
    <source>
        <dbReference type="ARBA" id="ARBA00010490"/>
    </source>
</evidence>
<keyword evidence="4" id="KW-1185">Reference proteome</keyword>
<dbReference type="Proteomes" id="UP000027361">
    <property type="component" value="Unassembled WGS sequence"/>
</dbReference>
<dbReference type="SUPFAM" id="SSF46950">
    <property type="entry name" value="Double-stranded DNA-binding domain"/>
    <property type="match status" value="1"/>
</dbReference>
<dbReference type="InParanoid" id="A0A066VSM0"/>
<dbReference type="InterPro" id="IPR002836">
    <property type="entry name" value="PDCD5-like"/>
</dbReference>
<feature type="region of interest" description="Disordered" evidence="2">
    <location>
        <begin position="15"/>
        <end position="71"/>
    </location>
</feature>
<reference evidence="3 4" key="1">
    <citation type="submission" date="2014-05" db="EMBL/GenBank/DDBJ databases">
        <title>Draft genome sequence of a rare smut relative, Tilletiaria anomala UBC 951.</title>
        <authorList>
            <consortium name="DOE Joint Genome Institute"/>
            <person name="Toome M."/>
            <person name="Kuo A."/>
            <person name="Henrissat B."/>
            <person name="Lipzen A."/>
            <person name="Tritt A."/>
            <person name="Yoshinaga Y."/>
            <person name="Zane M."/>
            <person name="Barry K."/>
            <person name="Grigoriev I.V."/>
            <person name="Spatafora J.W."/>
            <person name="Aimea M.C."/>
        </authorList>
    </citation>
    <scope>NUCLEOTIDE SEQUENCE [LARGE SCALE GENOMIC DNA]</scope>
    <source>
        <strain evidence="3 4">UBC 951</strain>
    </source>
</reference>
<dbReference type="PANTHER" id="PTHR10840:SF0">
    <property type="entry name" value="PROGRAMMED CELL DEATH PROTEIN 5"/>
    <property type="match status" value="1"/>
</dbReference>
<dbReference type="HOGENOM" id="CLU_122978_2_0_1"/>
<dbReference type="Gene3D" id="1.10.8.140">
    <property type="entry name" value="PDCD5-like"/>
    <property type="match status" value="1"/>
</dbReference>
<keyword evidence="3" id="KW-0238">DNA-binding</keyword>
<dbReference type="STRING" id="1037660.A0A066VSM0"/>
<comment type="similarity">
    <text evidence="1">Belongs to the PDCD5 family.</text>
</comment>
<dbReference type="PANTHER" id="PTHR10840">
    <property type="entry name" value="PROGRAMMED CELL DEATH PROTEIN 5"/>
    <property type="match status" value="1"/>
</dbReference>
<dbReference type="Pfam" id="PF01984">
    <property type="entry name" value="dsDNA_bind"/>
    <property type="match status" value="1"/>
</dbReference>
<dbReference type="EMBL" id="JMSN01000048">
    <property type="protein sequence ID" value="KDN44732.1"/>
    <property type="molecule type" value="Genomic_DNA"/>
</dbReference>
<protein>
    <submittedName>
        <fullName evidence="3">DNA-binding TFAR19-related protein</fullName>
    </submittedName>
</protein>
<dbReference type="GeneID" id="25264544"/>
<dbReference type="FunCoup" id="A0A066VSM0">
    <property type="interactions" value="375"/>
</dbReference>
<sequence length="162" mass="17043">MEDADLQAIRQARLAELRGGGGGGSGSGGPSSSFLDSLGARPQGGRVGGGAGGGSGGGGGPSDEQLAQQEEMMREMLSKILDTDARERLSRIALVKPQKSQAITDLLLRMAQSGQLRQRVTEDQLIGLLDQVDQSQSGANEPKITFTRKKQMVADDDDDFDL</sequence>
<dbReference type="InterPro" id="IPR036883">
    <property type="entry name" value="PDCD5-like_sf"/>
</dbReference>
<comment type="caution">
    <text evidence="3">The sequence shown here is derived from an EMBL/GenBank/DDBJ whole genome shotgun (WGS) entry which is preliminary data.</text>
</comment>
<organism evidence="3 4">
    <name type="scientific">Tilletiaria anomala (strain ATCC 24038 / CBS 436.72 / UBC 951)</name>
    <dbReference type="NCBI Taxonomy" id="1037660"/>
    <lineage>
        <taxon>Eukaryota</taxon>
        <taxon>Fungi</taxon>
        <taxon>Dikarya</taxon>
        <taxon>Basidiomycota</taxon>
        <taxon>Ustilaginomycotina</taxon>
        <taxon>Exobasidiomycetes</taxon>
        <taxon>Georgefischeriales</taxon>
        <taxon>Tilletiariaceae</taxon>
        <taxon>Tilletiaria</taxon>
    </lineage>
</organism>
<proteinExistence type="inferred from homology"/>
<feature type="compositionally biased region" description="Gly residues" evidence="2">
    <location>
        <begin position="45"/>
        <end position="61"/>
    </location>
</feature>
<dbReference type="OrthoDB" id="10252486at2759"/>
<evidence type="ECO:0000313" key="3">
    <source>
        <dbReference type="EMBL" id="KDN44732.1"/>
    </source>
</evidence>
<dbReference type="AlphaFoldDB" id="A0A066VSM0"/>
<dbReference type="GO" id="GO:0003677">
    <property type="term" value="F:DNA binding"/>
    <property type="evidence" value="ECO:0007669"/>
    <property type="project" value="UniProtKB-KW"/>
</dbReference>
<feature type="region of interest" description="Disordered" evidence="2">
    <location>
        <begin position="134"/>
        <end position="162"/>
    </location>
</feature>
<dbReference type="RefSeq" id="XP_013242906.1">
    <property type="nucleotide sequence ID" value="XM_013387452.1"/>
</dbReference>
<evidence type="ECO:0000256" key="2">
    <source>
        <dbReference type="SAM" id="MobiDB-lite"/>
    </source>
</evidence>
<feature type="compositionally biased region" description="Gly residues" evidence="2">
    <location>
        <begin position="18"/>
        <end position="29"/>
    </location>
</feature>
<dbReference type="GO" id="GO:0005829">
    <property type="term" value="C:cytosol"/>
    <property type="evidence" value="ECO:0007669"/>
    <property type="project" value="TreeGrafter"/>
</dbReference>
<gene>
    <name evidence="3" type="ORF">K437DRAFT_256876</name>
</gene>
<evidence type="ECO:0000313" key="4">
    <source>
        <dbReference type="Proteomes" id="UP000027361"/>
    </source>
</evidence>
<dbReference type="OMA" id="MQYEMQK"/>
<dbReference type="FunFam" id="1.10.8.140:FF:000006">
    <property type="entry name" value="programmed cell death protein 5-like"/>
    <property type="match status" value="1"/>
</dbReference>
<dbReference type="GO" id="GO:0005634">
    <property type="term" value="C:nucleus"/>
    <property type="evidence" value="ECO:0007669"/>
    <property type="project" value="TreeGrafter"/>
</dbReference>
<dbReference type="PIRSF" id="PIRSF015730">
    <property type="entry name" value="TFAR19"/>
    <property type="match status" value="1"/>
</dbReference>